<dbReference type="RefSeq" id="XP_031406229.1">
    <property type="nucleotide sequence ID" value="XM_031550369.1"/>
</dbReference>
<dbReference type="PROSITE" id="PS00572">
    <property type="entry name" value="GLYCOSYL_HYDROL_F1_1"/>
    <property type="match status" value="1"/>
</dbReference>
<dbReference type="PANTHER" id="PTHR10353">
    <property type="entry name" value="GLYCOSYL HYDROLASE"/>
    <property type="match status" value="1"/>
</dbReference>
<keyword evidence="8" id="KW-1185">Reference proteome</keyword>
<dbReference type="OrthoDB" id="65569at2759"/>
<dbReference type="InterPro" id="IPR001360">
    <property type="entry name" value="Glyco_hydro_1"/>
</dbReference>
<evidence type="ECO:0000256" key="3">
    <source>
        <dbReference type="ARBA" id="ARBA00023295"/>
    </source>
</evidence>
<proteinExistence type="inferred from homology"/>
<dbReference type="InterPro" id="IPR033132">
    <property type="entry name" value="GH_1_N_CS"/>
</dbReference>
<dbReference type="InterPro" id="IPR017853">
    <property type="entry name" value="GH"/>
</dbReference>
<evidence type="ECO:0000256" key="4">
    <source>
        <dbReference type="PROSITE-ProRule" id="PRU10055"/>
    </source>
</evidence>
<evidence type="ECO:0000256" key="1">
    <source>
        <dbReference type="ARBA" id="ARBA00010838"/>
    </source>
</evidence>
<dbReference type="PANTHER" id="PTHR10353:SF44">
    <property type="entry name" value="BETA-GLUCOSIDASE 17"/>
    <property type="match status" value="1"/>
</dbReference>
<feature type="signal peptide" evidence="7">
    <location>
        <begin position="1"/>
        <end position="32"/>
    </location>
</feature>
<dbReference type="GeneID" id="116214883"/>
<keyword evidence="3 6" id="KW-0326">Glycosidase</keyword>
<evidence type="ECO:0000313" key="8">
    <source>
        <dbReference type="Proteomes" id="UP000515151"/>
    </source>
</evidence>
<sequence length="538" mass="61582">MTGEKYPPGIIQCCCLFSAIILLLLELHCCTGSRVLLDGPEEEGDGDHDASPLELSRASFPHDFTFGVASSAYQYEGAANQNGRRPSIWDTFTKLYPDKIKDHSSGMIADEFYYLYKKDIPLLKEIGWDFFRFSISWPRLVPNGKVSKGVNQQGINFYNSLIDELLAYGIQPFVTLFHWDVPQTLEDKYGGFLSREIVDDFHDYADLCFKEFGDRVKYWTTLNEPNNFAQFGYATGTYAPGRCSNYIGNCTNGNSATEPYIVAHHLLLSHASVVQLYRSKYQTSQKGKIGLGTSTYWMKPKFPTDQSRDAAMRALDFQFGWIVDPITFGDYPKSMRNLVGTRLPNFTIAESKMLRGSYDYLGVNYYTARYVDESTSYSTTNLSYTTDGRCNLTTERDGITIGKPTPVVWIYMYPKGIRDLMHYVKNKYNPSVIYILENGVGDANNVTLSLKDALRDTLRMKYHKLHLFYLSKAIEEGVNVKGYLTWSFLDNFSWALGYTVRYGVIFIDYKNGLKRYPKDSSLWFKQFLRAENTTHPHI</sequence>
<protein>
    <submittedName>
        <fullName evidence="9">Beta-glucosidase 17-like isoform X1</fullName>
    </submittedName>
</protein>
<gene>
    <name evidence="9" type="primary">LOC116214883</name>
</gene>
<feature type="chain" id="PRO_5028006576" evidence="7">
    <location>
        <begin position="33"/>
        <end position="538"/>
    </location>
</feature>
<dbReference type="InterPro" id="IPR018120">
    <property type="entry name" value="Glyco_hydro_1_AS"/>
</dbReference>
<keyword evidence="7" id="KW-0732">Signal</keyword>
<keyword evidence="2 6" id="KW-0378">Hydrolase</keyword>
<name>A0A6P8EIG2_PUNGR</name>
<reference evidence="9" key="2">
    <citation type="submission" date="2025-08" db="UniProtKB">
        <authorList>
            <consortium name="RefSeq"/>
        </authorList>
    </citation>
    <scope>IDENTIFICATION</scope>
    <source>
        <tissue evidence="9">Leaf</tissue>
    </source>
</reference>
<dbReference type="GO" id="GO:0005975">
    <property type="term" value="P:carbohydrate metabolic process"/>
    <property type="evidence" value="ECO:0007669"/>
    <property type="project" value="InterPro"/>
</dbReference>
<feature type="active site" description="Nucleophile" evidence="4">
    <location>
        <position position="437"/>
    </location>
</feature>
<dbReference type="Gene3D" id="3.20.20.80">
    <property type="entry name" value="Glycosidases"/>
    <property type="match status" value="1"/>
</dbReference>
<dbReference type="PROSITE" id="PS00653">
    <property type="entry name" value="GLYCOSYL_HYDROL_F1_2"/>
    <property type="match status" value="1"/>
</dbReference>
<evidence type="ECO:0000256" key="6">
    <source>
        <dbReference type="RuleBase" id="RU004468"/>
    </source>
</evidence>
<evidence type="ECO:0000313" key="9">
    <source>
        <dbReference type="RefSeq" id="XP_031406229.1"/>
    </source>
</evidence>
<evidence type="ECO:0000256" key="2">
    <source>
        <dbReference type="ARBA" id="ARBA00022801"/>
    </source>
</evidence>
<comment type="similarity">
    <text evidence="1 5">Belongs to the glycosyl hydrolase 1 family.</text>
</comment>
<organism evidence="8 9">
    <name type="scientific">Punica granatum</name>
    <name type="common">Pomegranate</name>
    <dbReference type="NCBI Taxonomy" id="22663"/>
    <lineage>
        <taxon>Eukaryota</taxon>
        <taxon>Viridiplantae</taxon>
        <taxon>Streptophyta</taxon>
        <taxon>Embryophyta</taxon>
        <taxon>Tracheophyta</taxon>
        <taxon>Spermatophyta</taxon>
        <taxon>Magnoliopsida</taxon>
        <taxon>eudicotyledons</taxon>
        <taxon>Gunneridae</taxon>
        <taxon>Pentapetalae</taxon>
        <taxon>rosids</taxon>
        <taxon>malvids</taxon>
        <taxon>Myrtales</taxon>
        <taxon>Lythraceae</taxon>
        <taxon>Punica</taxon>
    </lineage>
</organism>
<dbReference type="PRINTS" id="PR00131">
    <property type="entry name" value="GLHYDRLASE1"/>
</dbReference>
<dbReference type="FunFam" id="3.20.20.80:FF:000020">
    <property type="entry name" value="Beta-glucosidase 12"/>
    <property type="match status" value="1"/>
</dbReference>
<evidence type="ECO:0000256" key="5">
    <source>
        <dbReference type="RuleBase" id="RU003690"/>
    </source>
</evidence>
<dbReference type="Pfam" id="PF00232">
    <property type="entry name" value="Glyco_hydro_1"/>
    <property type="match status" value="1"/>
</dbReference>
<accession>A0A6P8EIG2</accession>
<dbReference type="GO" id="GO:0047782">
    <property type="term" value="F:coniferin beta-glucosidase activity"/>
    <property type="evidence" value="ECO:0007669"/>
    <property type="project" value="UniProtKB-ARBA"/>
</dbReference>
<reference evidence="8" key="1">
    <citation type="journal article" date="2020" name="Plant Biotechnol. J.">
        <title>The pomegranate (Punica granatum L.) draft genome dissects genetic divergence between soft- and hard-seeded cultivars.</title>
        <authorList>
            <person name="Luo X."/>
            <person name="Li H."/>
            <person name="Wu Z."/>
            <person name="Yao W."/>
            <person name="Zhao P."/>
            <person name="Cao D."/>
            <person name="Yu H."/>
            <person name="Li K."/>
            <person name="Poudel K."/>
            <person name="Zhao D."/>
            <person name="Zhang F."/>
            <person name="Xia X."/>
            <person name="Chen L."/>
            <person name="Wang Q."/>
            <person name="Jing D."/>
            <person name="Cao S."/>
        </authorList>
    </citation>
    <scope>NUCLEOTIDE SEQUENCE [LARGE SCALE GENOMIC DNA]</scope>
    <source>
        <strain evidence="8">cv. Tunisia</strain>
    </source>
</reference>
<dbReference type="AlphaFoldDB" id="A0A6P8EIG2"/>
<evidence type="ECO:0000256" key="7">
    <source>
        <dbReference type="SAM" id="SignalP"/>
    </source>
</evidence>
<dbReference type="SUPFAM" id="SSF51445">
    <property type="entry name" value="(Trans)glycosidases"/>
    <property type="match status" value="1"/>
</dbReference>
<dbReference type="Proteomes" id="UP000515151">
    <property type="component" value="Chromosome 7"/>
</dbReference>